<evidence type="ECO:0008006" key="3">
    <source>
        <dbReference type="Google" id="ProtNLM"/>
    </source>
</evidence>
<dbReference type="PANTHER" id="PTHR46399">
    <property type="entry name" value="B30.2/SPRY DOMAIN-CONTAINING PROTEIN"/>
    <property type="match status" value="1"/>
</dbReference>
<dbReference type="EMBL" id="JAMKFB020000017">
    <property type="protein sequence ID" value="KAL0169400.1"/>
    <property type="molecule type" value="Genomic_DNA"/>
</dbReference>
<dbReference type="AlphaFoldDB" id="A0ABD0P650"/>
<feature type="non-terminal residue" evidence="1">
    <location>
        <position position="79"/>
    </location>
</feature>
<proteinExistence type="predicted"/>
<dbReference type="Proteomes" id="UP001529510">
    <property type="component" value="Unassembled WGS sequence"/>
</dbReference>
<feature type="non-terminal residue" evidence="1">
    <location>
        <position position="1"/>
    </location>
</feature>
<gene>
    <name evidence="1" type="ORF">M9458_033996</name>
</gene>
<dbReference type="InterPro" id="IPR015925">
    <property type="entry name" value="Ryanodine_IP3_receptor"/>
</dbReference>
<evidence type="ECO:0000313" key="2">
    <source>
        <dbReference type="Proteomes" id="UP001529510"/>
    </source>
</evidence>
<protein>
    <recommendedName>
        <fullName evidence="3">Apolipoprotein B</fullName>
    </recommendedName>
</protein>
<name>A0ABD0P650_CIRMR</name>
<keyword evidence="2" id="KW-1185">Reference proteome</keyword>
<comment type="caution">
    <text evidence="1">The sequence shown here is derived from an EMBL/GenBank/DDBJ whole genome shotgun (WGS) entry which is preliminary data.</text>
</comment>
<evidence type="ECO:0000313" key="1">
    <source>
        <dbReference type="EMBL" id="KAL0169400.1"/>
    </source>
</evidence>
<dbReference type="PANTHER" id="PTHR46399:SF9">
    <property type="entry name" value="RYANODINE RECEPTOR 3"/>
    <property type="match status" value="1"/>
</dbReference>
<organism evidence="1 2">
    <name type="scientific">Cirrhinus mrigala</name>
    <name type="common">Mrigala</name>
    <dbReference type="NCBI Taxonomy" id="683832"/>
    <lineage>
        <taxon>Eukaryota</taxon>
        <taxon>Metazoa</taxon>
        <taxon>Chordata</taxon>
        <taxon>Craniata</taxon>
        <taxon>Vertebrata</taxon>
        <taxon>Euteleostomi</taxon>
        <taxon>Actinopterygii</taxon>
        <taxon>Neopterygii</taxon>
        <taxon>Teleostei</taxon>
        <taxon>Ostariophysi</taxon>
        <taxon>Cypriniformes</taxon>
        <taxon>Cyprinidae</taxon>
        <taxon>Labeoninae</taxon>
        <taxon>Labeonini</taxon>
        <taxon>Cirrhinus</taxon>
    </lineage>
</organism>
<sequence length="79" mass="8810">TVMKSGSELVKAGLRTFFENAAEDLEKTLENLKLGKFTHSRSQMKGVSQNINYTTVALLPILTALFEHITEHQFGSDLL</sequence>
<accession>A0ABD0P650</accession>
<reference evidence="1 2" key="1">
    <citation type="submission" date="2024-05" db="EMBL/GenBank/DDBJ databases">
        <title>Genome sequencing and assembly of Indian major carp, Cirrhinus mrigala (Hamilton, 1822).</title>
        <authorList>
            <person name="Mohindra V."/>
            <person name="Chowdhury L.M."/>
            <person name="Lal K."/>
            <person name="Jena J.K."/>
        </authorList>
    </citation>
    <scope>NUCLEOTIDE SEQUENCE [LARGE SCALE GENOMIC DNA]</scope>
    <source>
        <strain evidence="1">CM1030</strain>
        <tissue evidence="1">Blood</tissue>
    </source>
</reference>